<dbReference type="AlphaFoldDB" id="A0A3S1B398"/>
<protein>
    <recommendedName>
        <fullName evidence="1">Transposase putative helix-turn-helix domain-containing protein</fullName>
    </recommendedName>
</protein>
<dbReference type="Proteomes" id="UP000271624">
    <property type="component" value="Unassembled WGS sequence"/>
</dbReference>
<comment type="caution">
    <text evidence="2">The sequence shown here is derived from an EMBL/GenBank/DDBJ whole genome shotgun (WGS) entry which is preliminary data.</text>
</comment>
<organism evidence="2 3">
    <name type="scientific">Dulcicalothrix desertica PCC 7102</name>
    <dbReference type="NCBI Taxonomy" id="232991"/>
    <lineage>
        <taxon>Bacteria</taxon>
        <taxon>Bacillati</taxon>
        <taxon>Cyanobacteriota</taxon>
        <taxon>Cyanophyceae</taxon>
        <taxon>Nostocales</taxon>
        <taxon>Calotrichaceae</taxon>
        <taxon>Dulcicalothrix</taxon>
    </lineage>
</organism>
<feature type="domain" description="Transposase putative helix-turn-helix" evidence="1">
    <location>
        <begin position="3"/>
        <end position="40"/>
    </location>
</feature>
<keyword evidence="3" id="KW-1185">Reference proteome</keyword>
<evidence type="ECO:0000313" key="2">
    <source>
        <dbReference type="EMBL" id="RUT03976.1"/>
    </source>
</evidence>
<sequence>MYALKRELKLNNKETSLMRGMAGFRRFVYNFGLSMLKASWSFEGIKASDSVRLNEIKKVFTNNVMTLPEYAWTRNYSLPHLPISISSLGRSCYKVA</sequence>
<dbReference type="Pfam" id="PF12323">
    <property type="entry name" value="HTH_OrfB_IS605"/>
    <property type="match status" value="1"/>
</dbReference>
<evidence type="ECO:0000259" key="1">
    <source>
        <dbReference type="Pfam" id="PF12323"/>
    </source>
</evidence>
<reference evidence="2" key="1">
    <citation type="submission" date="2018-12" db="EMBL/GenBank/DDBJ databases">
        <authorList>
            <person name="Will S."/>
            <person name="Neumann-Schaal M."/>
            <person name="Henke P."/>
        </authorList>
    </citation>
    <scope>NUCLEOTIDE SEQUENCE</scope>
    <source>
        <strain evidence="2">PCC 7102</strain>
    </source>
</reference>
<dbReference type="EMBL" id="RSCL01000012">
    <property type="protein sequence ID" value="RUT03976.1"/>
    <property type="molecule type" value="Genomic_DNA"/>
</dbReference>
<name>A0A3S1B398_9CYAN</name>
<evidence type="ECO:0000313" key="3">
    <source>
        <dbReference type="Proteomes" id="UP000271624"/>
    </source>
</evidence>
<gene>
    <name evidence="2" type="ORF">DSM106972_048900</name>
</gene>
<dbReference type="RefSeq" id="WP_201800780.1">
    <property type="nucleotide sequence ID" value="NZ_RSCL01000012.1"/>
</dbReference>
<proteinExistence type="predicted"/>
<dbReference type="InterPro" id="IPR021027">
    <property type="entry name" value="Transposase_put_HTH"/>
</dbReference>
<accession>A0A3S1B398</accession>
<reference evidence="2" key="2">
    <citation type="journal article" date="2019" name="Genome Biol. Evol.">
        <title>Day and night: Metabolic profiles and evolutionary relationships of six axenic non-marine cyanobacteria.</title>
        <authorList>
            <person name="Will S.E."/>
            <person name="Henke P."/>
            <person name="Boedeker C."/>
            <person name="Huang S."/>
            <person name="Brinkmann H."/>
            <person name="Rohde M."/>
            <person name="Jarek M."/>
            <person name="Friedl T."/>
            <person name="Seufert S."/>
            <person name="Schumacher M."/>
            <person name="Overmann J."/>
            <person name="Neumann-Schaal M."/>
            <person name="Petersen J."/>
        </authorList>
    </citation>
    <scope>NUCLEOTIDE SEQUENCE [LARGE SCALE GENOMIC DNA]</scope>
    <source>
        <strain evidence="2">PCC 7102</strain>
    </source>
</reference>